<proteinExistence type="predicted"/>
<evidence type="ECO:0000259" key="2">
    <source>
        <dbReference type="Pfam" id="PF00248"/>
    </source>
</evidence>
<name>A0A3S7UYQ0_9BACT</name>
<dbReference type="PANTHER" id="PTHR43625:SF40">
    <property type="entry name" value="ALDO-KETO REDUCTASE YAKC [NADP(+)]"/>
    <property type="match status" value="1"/>
</dbReference>
<dbReference type="PRINTS" id="PR00069">
    <property type="entry name" value="ALDKETRDTASE"/>
</dbReference>
<dbReference type="GO" id="GO:0016491">
    <property type="term" value="F:oxidoreductase activity"/>
    <property type="evidence" value="ECO:0007669"/>
    <property type="project" value="UniProtKB-KW"/>
</dbReference>
<keyword evidence="1" id="KW-0560">Oxidoreductase</keyword>
<sequence>MSCIGLGGMPMSIQGRPDEAHSIAVIHAALDAGITLLDSADVYCLDEGDIGHNERLIAKALAAWPSADVVIATKGGLERPGGAWVSNGRPEHLRTACERSLRALGVAQIDIYQLHAPDPGVPFADSIGALADLRREGKIRHVGLSNVDVSHIREAEEIVPVVSVQNRCNLFDTTSFENGVITFCQEHGIAFLAHSPVGGHRGHARLAQHEEIGHMAARLDITPYELALAYLLAISPAMVPIPGASKPTSVQSSAHAADITLSDDDLAALKRLFPDAVPA</sequence>
<feature type="domain" description="NADP-dependent oxidoreductase" evidence="2">
    <location>
        <begin position="4"/>
        <end position="271"/>
    </location>
</feature>
<dbReference type="AlphaFoldDB" id="A0A3S7UYQ0"/>
<dbReference type="SUPFAM" id="SSF51430">
    <property type="entry name" value="NAD(P)-linked oxidoreductase"/>
    <property type="match status" value="1"/>
</dbReference>
<evidence type="ECO:0000256" key="1">
    <source>
        <dbReference type="ARBA" id="ARBA00023002"/>
    </source>
</evidence>
<accession>A0A3S7UYQ0</accession>
<dbReference type="InterPro" id="IPR036812">
    <property type="entry name" value="NAD(P)_OxRdtase_dom_sf"/>
</dbReference>
<protein>
    <submittedName>
        <fullName evidence="3">Oxidoreductase</fullName>
    </submittedName>
</protein>
<reference evidence="3" key="1">
    <citation type="journal article" date="2018" name="J. Ind. Microbiol. Biotechnol.">
        <title>Genome mining reveals uncommon alkylpyrones as type III PKS products from myxobacteria.</title>
        <authorList>
            <person name="Hug J.J."/>
            <person name="Panter F."/>
            <person name="Krug D."/>
            <person name="Muller R."/>
        </authorList>
    </citation>
    <scope>NUCLEOTIDE SEQUENCE</scope>
    <source>
        <strain evidence="3">MNa2518</strain>
    </source>
</reference>
<dbReference type="Gene3D" id="3.20.20.100">
    <property type="entry name" value="NADP-dependent oxidoreductase domain"/>
    <property type="match status" value="1"/>
</dbReference>
<dbReference type="InterPro" id="IPR020471">
    <property type="entry name" value="AKR"/>
</dbReference>
<dbReference type="EMBL" id="MH908912">
    <property type="protein sequence ID" value="AYM53863.1"/>
    <property type="molecule type" value="Genomic_DNA"/>
</dbReference>
<dbReference type="PANTHER" id="PTHR43625">
    <property type="entry name" value="AFLATOXIN B1 ALDEHYDE REDUCTASE"/>
    <property type="match status" value="1"/>
</dbReference>
<dbReference type="GO" id="GO:0005737">
    <property type="term" value="C:cytoplasm"/>
    <property type="evidence" value="ECO:0007669"/>
    <property type="project" value="TreeGrafter"/>
</dbReference>
<dbReference type="InterPro" id="IPR023210">
    <property type="entry name" value="NADP_OxRdtase_dom"/>
</dbReference>
<organism evidence="3">
    <name type="scientific">Kofleria flava</name>
    <dbReference type="NCBI Taxonomy" id="694315"/>
    <lineage>
        <taxon>Bacteria</taxon>
        <taxon>Pseudomonadati</taxon>
        <taxon>Myxococcota</taxon>
        <taxon>Polyangia</taxon>
        <taxon>Haliangiales</taxon>
        <taxon>Kofleriaceae</taxon>
        <taxon>Kofleria</taxon>
    </lineage>
</organism>
<dbReference type="Pfam" id="PF00248">
    <property type="entry name" value="Aldo_ket_red"/>
    <property type="match status" value="1"/>
</dbReference>
<evidence type="ECO:0000313" key="3">
    <source>
        <dbReference type="EMBL" id="AYM53863.1"/>
    </source>
</evidence>
<dbReference type="InterPro" id="IPR050791">
    <property type="entry name" value="Aldo-Keto_reductase"/>
</dbReference>
<dbReference type="CDD" id="cd19088">
    <property type="entry name" value="AKR_AKR13B1"/>
    <property type="match status" value="1"/>
</dbReference>